<evidence type="ECO:0000313" key="1">
    <source>
        <dbReference type="EMBL" id="SHH58893.1"/>
    </source>
</evidence>
<organism evidence="1 2">
    <name type="scientific">Bradyrhizobium erythrophlei</name>
    <dbReference type="NCBI Taxonomy" id="1437360"/>
    <lineage>
        <taxon>Bacteria</taxon>
        <taxon>Pseudomonadati</taxon>
        <taxon>Pseudomonadota</taxon>
        <taxon>Alphaproteobacteria</taxon>
        <taxon>Hyphomicrobiales</taxon>
        <taxon>Nitrobacteraceae</taxon>
        <taxon>Bradyrhizobium</taxon>
    </lineage>
</organism>
<reference evidence="1 2" key="1">
    <citation type="submission" date="2016-11" db="EMBL/GenBank/DDBJ databases">
        <authorList>
            <person name="Jaros S."/>
            <person name="Januszkiewicz K."/>
            <person name="Wedrychowicz H."/>
        </authorList>
    </citation>
    <scope>NUCLEOTIDE SEQUENCE [LARGE SCALE GENOMIC DNA]</scope>
    <source>
        <strain evidence="1 2">GAS242</strain>
    </source>
</reference>
<dbReference type="AlphaFoldDB" id="A0A1M5U881"/>
<evidence type="ECO:0008006" key="3">
    <source>
        <dbReference type="Google" id="ProtNLM"/>
    </source>
</evidence>
<evidence type="ECO:0000313" key="2">
    <source>
        <dbReference type="Proteomes" id="UP000190675"/>
    </source>
</evidence>
<dbReference type="EMBL" id="LT670818">
    <property type="protein sequence ID" value="SHH58893.1"/>
    <property type="molecule type" value="Genomic_DNA"/>
</dbReference>
<dbReference type="Proteomes" id="UP000190675">
    <property type="component" value="Chromosome I"/>
</dbReference>
<gene>
    <name evidence="1" type="ORF">SAMN05444169_8219</name>
</gene>
<name>A0A1M5U881_9BRAD</name>
<dbReference type="SUPFAM" id="SSF52777">
    <property type="entry name" value="CoA-dependent acyltransferases"/>
    <property type="match status" value="1"/>
</dbReference>
<accession>A0A1M5U881</accession>
<dbReference type="InterPro" id="IPR023213">
    <property type="entry name" value="CAT-like_dom_sf"/>
</dbReference>
<protein>
    <recommendedName>
        <fullName evidence="3">Acyltransferase</fullName>
    </recommendedName>
</protein>
<sequence length="322" mass="35735">MTRILIVNLLKSLEFMREQNQTGRHLRAINKNHLASNRLVRARGGLGGLVGSPAFRCGNLSGSMRGTVRKISIPRRHIIDLMRASIGVPFISLTRPLNVRPLLEARALAAQPPGWAAIFVKAFSLVARDQPELRTLYAKWPWPSFYELPKNIAMVAIARIEDGQDCVLTQKVPSADEMPLAEVDAMIRHARDAPIDEVPAFRKILRVTRLPLPLRRLFWSVGLNFGRQRANWFGNFAVTSVAAYGAGELHALSPGPYIVSYGVVAPDQTIDVVIRWDHRIADAALVAKVLTRLEQVLNTEIAAELRASRQQAEPKAVRAVAT</sequence>
<proteinExistence type="predicted"/>
<dbReference type="Gene3D" id="3.30.559.10">
    <property type="entry name" value="Chloramphenicol acetyltransferase-like domain"/>
    <property type="match status" value="1"/>
</dbReference>